<dbReference type="EMBL" id="CP089982">
    <property type="protein sequence ID" value="WXA99794.1"/>
    <property type="molecule type" value="Genomic_DNA"/>
</dbReference>
<reference evidence="1 2" key="1">
    <citation type="submission" date="2021-12" db="EMBL/GenBank/DDBJ databases">
        <title>Discovery of the Pendulisporaceae a myxobacterial family with distinct sporulation behavior and unique specialized metabolism.</title>
        <authorList>
            <person name="Garcia R."/>
            <person name="Popoff A."/>
            <person name="Bader C.D."/>
            <person name="Loehr J."/>
            <person name="Walesch S."/>
            <person name="Walt C."/>
            <person name="Boldt J."/>
            <person name="Bunk B."/>
            <person name="Haeckl F.J.F.P.J."/>
            <person name="Gunesch A.P."/>
            <person name="Birkelbach J."/>
            <person name="Nuebel U."/>
            <person name="Pietschmann T."/>
            <person name="Bach T."/>
            <person name="Mueller R."/>
        </authorList>
    </citation>
    <scope>NUCLEOTIDE SEQUENCE [LARGE SCALE GENOMIC DNA]</scope>
    <source>
        <strain evidence="1 2">MSr12523</strain>
    </source>
</reference>
<evidence type="ECO:0000313" key="2">
    <source>
        <dbReference type="Proteomes" id="UP001379533"/>
    </source>
</evidence>
<dbReference type="RefSeq" id="WP_394850438.1">
    <property type="nucleotide sequence ID" value="NZ_CP089982.1"/>
</dbReference>
<dbReference type="Proteomes" id="UP001379533">
    <property type="component" value="Chromosome"/>
</dbReference>
<keyword evidence="2" id="KW-1185">Reference proteome</keyword>
<sequence length="59" mass="6897">MTFDTPAGIFSRNPSEFAASLDRPFFVVNEVGNDAWRYAHQWRVMLHNNLTRNLEITNK</sequence>
<accession>A0ABZ2KMQ1</accession>
<gene>
    <name evidence="1" type="ORF">LZC95_23635</name>
</gene>
<evidence type="ECO:0000313" key="1">
    <source>
        <dbReference type="EMBL" id="WXA99794.1"/>
    </source>
</evidence>
<organism evidence="1 2">
    <name type="scientific">Pendulispora brunnea</name>
    <dbReference type="NCBI Taxonomy" id="2905690"/>
    <lineage>
        <taxon>Bacteria</taxon>
        <taxon>Pseudomonadati</taxon>
        <taxon>Myxococcota</taxon>
        <taxon>Myxococcia</taxon>
        <taxon>Myxococcales</taxon>
        <taxon>Sorangiineae</taxon>
        <taxon>Pendulisporaceae</taxon>
        <taxon>Pendulispora</taxon>
    </lineage>
</organism>
<name>A0ABZ2KMQ1_9BACT</name>
<protein>
    <submittedName>
        <fullName evidence="1">Uncharacterized protein</fullName>
    </submittedName>
</protein>
<proteinExistence type="predicted"/>